<gene>
    <name evidence="1" type="ORF">DSCO28_45750</name>
</gene>
<evidence type="ECO:0000313" key="2">
    <source>
        <dbReference type="Proteomes" id="UP000425960"/>
    </source>
</evidence>
<dbReference type="EMBL" id="AP021876">
    <property type="protein sequence ID" value="BBO84009.1"/>
    <property type="molecule type" value="Genomic_DNA"/>
</dbReference>
<dbReference type="RefSeq" id="WP_155311544.1">
    <property type="nucleotide sequence ID" value="NZ_AP021876.1"/>
</dbReference>
<reference evidence="1 2" key="1">
    <citation type="submission" date="2019-11" db="EMBL/GenBank/DDBJ databases">
        <title>Comparative genomics of hydrocarbon-degrading Desulfosarcina strains.</title>
        <authorList>
            <person name="Watanabe M."/>
            <person name="Kojima H."/>
            <person name="Fukui M."/>
        </authorList>
    </citation>
    <scope>NUCLEOTIDE SEQUENCE [LARGE SCALE GENOMIC DNA]</scope>
    <source>
        <strain evidence="1 2">28bB2T</strain>
    </source>
</reference>
<evidence type="ECO:0008006" key="3">
    <source>
        <dbReference type="Google" id="ProtNLM"/>
    </source>
</evidence>
<name>A0A5K7ZUV6_9BACT</name>
<proteinExistence type="predicted"/>
<evidence type="ECO:0000313" key="1">
    <source>
        <dbReference type="EMBL" id="BBO84009.1"/>
    </source>
</evidence>
<organism evidence="1 2">
    <name type="scientific">Desulfosarcina ovata subsp. sediminis</name>
    <dbReference type="NCBI Taxonomy" id="885957"/>
    <lineage>
        <taxon>Bacteria</taxon>
        <taxon>Pseudomonadati</taxon>
        <taxon>Thermodesulfobacteriota</taxon>
        <taxon>Desulfobacteria</taxon>
        <taxon>Desulfobacterales</taxon>
        <taxon>Desulfosarcinaceae</taxon>
        <taxon>Desulfosarcina</taxon>
    </lineage>
</organism>
<protein>
    <recommendedName>
        <fullName evidence="3">Zinc/iron-chelating domain-containing protein</fullName>
    </recommendedName>
</protein>
<dbReference type="Pfam" id="PF03692">
    <property type="entry name" value="CxxCxxCC"/>
    <property type="match status" value="1"/>
</dbReference>
<dbReference type="KEGG" id="dov:DSCO28_45750"/>
<dbReference type="InterPro" id="IPR005358">
    <property type="entry name" value="Puta_zinc/iron-chelating_dom"/>
</dbReference>
<accession>A0A5K7ZUV6</accession>
<dbReference type="AlphaFoldDB" id="A0A5K7ZUV6"/>
<dbReference type="Proteomes" id="UP000425960">
    <property type="component" value="Chromosome"/>
</dbReference>
<sequence length="232" mass="26539">MKPELAAIFKEYESFAKQVDGVWETVRKQFPESVQCKIGCSDCCHALFDITLVEALYINDKFITELPENRKNEILAIANKTDRNIYKLKRKAFKAVEAGEKTEEQVLFEMAAERSRCPLLNLNDRCDLYDYRPLTCRLYGIPTSIGGRGHTCGLSSFSEGQSYPTVNLDKVYSKLYDLSVDIINTLQSSHKEMSKILMPLSMALLTVFDDYYLGLKSEELKDSNQQKDLKNE</sequence>